<evidence type="ECO:0000256" key="1">
    <source>
        <dbReference type="ARBA" id="ARBA00004651"/>
    </source>
</evidence>
<evidence type="ECO:0000256" key="3">
    <source>
        <dbReference type="ARBA" id="ARBA00022692"/>
    </source>
</evidence>
<dbReference type="InterPro" id="IPR002293">
    <property type="entry name" value="AA/rel_permease1"/>
</dbReference>
<protein>
    <submittedName>
        <fullName evidence="7">Ethanolamine permease</fullName>
    </submittedName>
</protein>
<feature type="transmembrane region" description="Helical" evidence="6">
    <location>
        <begin position="368"/>
        <end position="387"/>
    </location>
</feature>
<evidence type="ECO:0000313" key="8">
    <source>
        <dbReference type="Proteomes" id="UP000712570"/>
    </source>
</evidence>
<feature type="transmembrane region" description="Helical" evidence="6">
    <location>
        <begin position="291"/>
        <end position="314"/>
    </location>
</feature>
<evidence type="ECO:0000313" key="7">
    <source>
        <dbReference type="EMBL" id="NHQ85744.1"/>
    </source>
</evidence>
<dbReference type="PANTHER" id="PTHR42770:SF7">
    <property type="entry name" value="MEMBRANE PROTEIN"/>
    <property type="match status" value="1"/>
</dbReference>
<dbReference type="InterPro" id="IPR050367">
    <property type="entry name" value="APC_superfamily"/>
</dbReference>
<evidence type="ECO:0000256" key="6">
    <source>
        <dbReference type="SAM" id="Phobius"/>
    </source>
</evidence>
<keyword evidence="2" id="KW-1003">Cell membrane</keyword>
<feature type="transmembrane region" description="Helical" evidence="6">
    <location>
        <begin position="27"/>
        <end position="45"/>
    </location>
</feature>
<evidence type="ECO:0000256" key="5">
    <source>
        <dbReference type="ARBA" id="ARBA00023136"/>
    </source>
</evidence>
<feature type="transmembrane region" description="Helical" evidence="6">
    <location>
        <begin position="99"/>
        <end position="127"/>
    </location>
</feature>
<gene>
    <name evidence="7" type="primary">eat</name>
    <name evidence="7" type="ORF">HA050_06375</name>
</gene>
<feature type="transmembrane region" description="Helical" evidence="6">
    <location>
        <begin position="57"/>
        <end position="78"/>
    </location>
</feature>
<keyword evidence="8" id="KW-1185">Reference proteome</keyword>
<feature type="transmembrane region" description="Helical" evidence="6">
    <location>
        <begin position="436"/>
        <end position="453"/>
    </location>
</feature>
<feature type="transmembrane region" description="Helical" evidence="6">
    <location>
        <begin position="343"/>
        <end position="362"/>
    </location>
</feature>
<organism evidence="7 8">
    <name type="scientific">Iodobacter violaceini</name>
    <dbReference type="NCBI Taxonomy" id="3044271"/>
    <lineage>
        <taxon>Bacteria</taxon>
        <taxon>Pseudomonadati</taxon>
        <taxon>Pseudomonadota</taxon>
        <taxon>Betaproteobacteria</taxon>
        <taxon>Neisseriales</taxon>
        <taxon>Chitinibacteraceae</taxon>
        <taxon>Iodobacter</taxon>
    </lineage>
</organism>
<feature type="transmembrane region" description="Helical" evidence="6">
    <location>
        <begin position="241"/>
        <end position="261"/>
    </location>
</feature>
<keyword evidence="5 6" id="KW-0472">Membrane</keyword>
<dbReference type="Proteomes" id="UP000712570">
    <property type="component" value="Unassembled WGS sequence"/>
</dbReference>
<reference evidence="7 8" key="1">
    <citation type="submission" date="2020-03" db="EMBL/GenBank/DDBJ databases">
        <title>Draft genome sequence of environmentally isolated violet-colored cultures.</title>
        <authorList>
            <person name="Wilson H.S."/>
        </authorList>
    </citation>
    <scope>NUCLEOTIDE SEQUENCE [LARGE SCALE GENOMIC DNA]</scope>
    <source>
        <strain evidence="7 8">HSC-16F04</strain>
    </source>
</reference>
<evidence type="ECO:0000256" key="4">
    <source>
        <dbReference type="ARBA" id="ARBA00022989"/>
    </source>
</evidence>
<evidence type="ECO:0000256" key="2">
    <source>
        <dbReference type="ARBA" id="ARBA00022475"/>
    </source>
</evidence>
<feature type="transmembrane region" description="Helical" evidence="6">
    <location>
        <begin position="207"/>
        <end position="229"/>
    </location>
</feature>
<feature type="transmembrane region" description="Helical" evidence="6">
    <location>
        <begin position="408"/>
        <end position="430"/>
    </location>
</feature>
<dbReference type="NCBIfam" id="TIGR00908">
    <property type="entry name" value="2A0305"/>
    <property type="match status" value="1"/>
</dbReference>
<accession>A0ABX0KUE7</accession>
<feature type="transmembrane region" description="Helical" evidence="6">
    <location>
        <begin position="139"/>
        <end position="158"/>
    </location>
</feature>
<dbReference type="PIRSF" id="PIRSF006060">
    <property type="entry name" value="AA_transporter"/>
    <property type="match status" value="1"/>
</dbReference>
<comment type="subcellular location">
    <subcellularLocation>
        <location evidence="1">Cell membrane</location>
        <topology evidence="1">Multi-pass membrane protein</topology>
    </subcellularLocation>
</comment>
<dbReference type="EMBL" id="JAAOLX010000003">
    <property type="protein sequence ID" value="NHQ85744.1"/>
    <property type="molecule type" value="Genomic_DNA"/>
</dbReference>
<dbReference type="InterPro" id="IPR004757">
    <property type="entry name" value="EtNH_permease"/>
</dbReference>
<feature type="transmembrane region" description="Helical" evidence="6">
    <location>
        <begin position="165"/>
        <end position="187"/>
    </location>
</feature>
<dbReference type="Gene3D" id="1.20.1740.10">
    <property type="entry name" value="Amino acid/polyamine transporter I"/>
    <property type="match status" value="1"/>
</dbReference>
<dbReference type="PANTHER" id="PTHR42770">
    <property type="entry name" value="AMINO ACID TRANSPORTER-RELATED"/>
    <property type="match status" value="1"/>
</dbReference>
<sequence length="475" mass="51243">MRVLSLFNKGNIMAEVKRELKRSLKTIHLWGIAVGLVISGEYFGWSYGWDKAGTLGFMITSLVIAAMYTTFIFSYTELTTSIPHAGGPFAYARRAFGPTGGYIAGMATLIEFVFAPPAIALAIGAYLGVQFPGLDPKHAALGAYLVFMFLNVIGVTIAATFELCVTILAIVELLVFMGVVAPGFSWANFTAHGWSGADQFSSTSYSGMFAAIPFAIWFFLAIEGAAMAAEEAEDPRKTIPRAYISGILTLVVLAIGVMVFAGGVGDWRQLANINEPLPKAMQMVVGANSGWLHMLVWIGLFGLIASFHGIIMGYSRQIYALGRAGYLPSVLASVNQRFQTPHWAILAGGVVGVAAIYADSVIQLQGMSLTAAIITMSVFGAIVMYIISMAALFKLRSSEPDLDRPYSVPFYPLFPCVALALALVALVAMIYFNQTIFAIFIGFMAGGYAYFLATRQAREDAPHDEMLQTMGDVVK</sequence>
<name>A0ABX0KUE7_9NEIS</name>
<keyword evidence="3 6" id="KW-0812">Transmembrane</keyword>
<keyword evidence="4 6" id="KW-1133">Transmembrane helix</keyword>
<dbReference type="Pfam" id="PF13520">
    <property type="entry name" value="AA_permease_2"/>
    <property type="match status" value="1"/>
</dbReference>
<proteinExistence type="predicted"/>
<comment type="caution">
    <text evidence="7">The sequence shown here is derived from an EMBL/GenBank/DDBJ whole genome shotgun (WGS) entry which is preliminary data.</text>
</comment>